<reference evidence="1 2" key="1">
    <citation type="submission" date="2020-12" db="EMBL/GenBank/DDBJ databases">
        <title>HMF7856_wgs.fasta genome submission.</title>
        <authorList>
            <person name="Kang H."/>
            <person name="Kim H."/>
            <person name="Joh K."/>
        </authorList>
    </citation>
    <scope>NUCLEOTIDE SEQUENCE [LARGE SCALE GENOMIC DNA]</scope>
    <source>
        <strain evidence="1 2">HMF7856</strain>
    </source>
</reference>
<dbReference type="RefSeq" id="WP_157524899.1">
    <property type="nucleotide sequence ID" value="NZ_CP066775.1"/>
</dbReference>
<accession>A0A6I4INK9</accession>
<dbReference type="EMBL" id="CP066775">
    <property type="protein sequence ID" value="QQL49710.1"/>
    <property type="molecule type" value="Genomic_DNA"/>
</dbReference>
<evidence type="ECO:0000313" key="1">
    <source>
        <dbReference type="EMBL" id="QQL49710.1"/>
    </source>
</evidence>
<name>A0A6I4INK9_9SPHI</name>
<gene>
    <name evidence="1" type="ORF">GO620_016305</name>
</gene>
<organism evidence="1 2">
    <name type="scientific">Mucilaginibacter ginkgonis</name>
    <dbReference type="NCBI Taxonomy" id="2682091"/>
    <lineage>
        <taxon>Bacteria</taxon>
        <taxon>Pseudomonadati</taxon>
        <taxon>Bacteroidota</taxon>
        <taxon>Sphingobacteriia</taxon>
        <taxon>Sphingobacteriales</taxon>
        <taxon>Sphingobacteriaceae</taxon>
        <taxon>Mucilaginibacter</taxon>
    </lineage>
</organism>
<dbReference type="Pfam" id="PF20125">
    <property type="entry name" value="DUF6515"/>
    <property type="match status" value="1"/>
</dbReference>
<dbReference type="Proteomes" id="UP000429232">
    <property type="component" value="Chromosome"/>
</dbReference>
<evidence type="ECO:0000313" key="2">
    <source>
        <dbReference type="Proteomes" id="UP000429232"/>
    </source>
</evidence>
<proteinExistence type="predicted"/>
<dbReference type="AlphaFoldDB" id="A0A6I4INK9"/>
<dbReference type="KEGG" id="mgik:GO620_016305"/>
<keyword evidence="2" id="KW-1185">Reference proteome</keyword>
<dbReference type="InterPro" id="IPR045398">
    <property type="entry name" value="DUF6515"/>
</dbReference>
<sequence length="245" mass="26236">MKTFSSSIFKIGLAMLIMFAISTTTMAQRGGRGGGGFRGSVGIRGGFGGGYRGGFGYGGPRVGVGFGYGGFRSYPRVGLSIGVLPYGYYPFSWGGNPYFYYGGAFYAPYGSSYQVVAPPVGAEVPSLPSGAKPINIDGVQYYEFNGVYYKEAITPDNKKVYVVSGKDGVLNTNADGTVSPDVTVDQPQDQMPHVGDMTDKLPDGSRKVSLNGKRYWITPEDIYLEEVKTDNGTSYRVVSVPGNEQ</sequence>
<protein>
    <submittedName>
        <fullName evidence="1">Uncharacterized protein</fullName>
    </submittedName>
</protein>